<evidence type="ECO:0000259" key="5">
    <source>
        <dbReference type="Pfam" id="PF01168"/>
    </source>
</evidence>
<proteinExistence type="inferred from homology"/>
<comment type="cofactor">
    <cofactor evidence="3">
        <name>pyridoxal 5'-phosphate</name>
        <dbReference type="ChEBI" id="CHEBI:597326"/>
    </cofactor>
</comment>
<comment type="function">
    <text evidence="2">Pyridoxal 5'-phosphate (PLP)-binding protein, which is involved in PLP homeostasis.</text>
</comment>
<dbReference type="CDD" id="cd00635">
    <property type="entry name" value="PLPDE_III_YBL036c_like"/>
    <property type="match status" value="1"/>
</dbReference>
<protein>
    <recommendedName>
        <fullName evidence="2">Pyridoxal phosphate homeostasis protein</fullName>
        <shortName evidence="2">PLP homeostasis protein</shortName>
    </recommendedName>
</protein>
<keyword evidence="1 2" id="KW-0663">Pyridoxal phosphate</keyword>
<dbReference type="SUPFAM" id="SSF51419">
    <property type="entry name" value="PLP-binding barrel"/>
    <property type="match status" value="1"/>
</dbReference>
<organism evidence="6 7">
    <name type="scientific">Brachyspira pilosicoli P43/6/78</name>
    <dbReference type="NCBI Taxonomy" id="1042417"/>
    <lineage>
        <taxon>Bacteria</taxon>
        <taxon>Pseudomonadati</taxon>
        <taxon>Spirochaetota</taxon>
        <taxon>Spirochaetia</taxon>
        <taxon>Brachyspirales</taxon>
        <taxon>Brachyspiraceae</taxon>
        <taxon>Brachyspira</taxon>
    </lineage>
</organism>
<dbReference type="InterPro" id="IPR011078">
    <property type="entry name" value="PyrdxlP_homeostasis"/>
</dbReference>
<dbReference type="RefSeq" id="WP_015274244.1">
    <property type="nucleotide sequence ID" value="NC_019908.1"/>
</dbReference>
<evidence type="ECO:0000256" key="3">
    <source>
        <dbReference type="PIRSR" id="PIRSR004848-1"/>
    </source>
</evidence>
<dbReference type="PANTHER" id="PTHR10146">
    <property type="entry name" value="PROLINE SYNTHETASE CO-TRANSCRIBED BACTERIAL HOMOLOG PROTEIN"/>
    <property type="match status" value="1"/>
</dbReference>
<sequence>MDRDSIKNKYDSIIENINSLKDKYNINYNIDVVAVSKYSSIETIKEFLSLNINLPLGESKAQSLRDRAEELNKNYNNIIWHFIGRIQSNKVKYIVKYADLIQSVDSIEIAEYINKEAIKNNKVQDILLQFNISNEEQKGGFNLSDYNMVYDKIKNLPNVNIKGLMGISLKVDNDFEIEKEFESLNEVFIKLKDENISILSMGMTNDYHLAIKHGANMIRIGSGFLGYS</sequence>
<dbReference type="InterPro" id="IPR001608">
    <property type="entry name" value="Ala_racemase_N"/>
</dbReference>
<dbReference type="PROSITE" id="PS01211">
    <property type="entry name" value="UPF0001"/>
    <property type="match status" value="1"/>
</dbReference>
<dbReference type="PANTHER" id="PTHR10146:SF14">
    <property type="entry name" value="PYRIDOXAL PHOSPHATE HOMEOSTASIS PROTEIN"/>
    <property type="match status" value="1"/>
</dbReference>
<keyword evidence="7" id="KW-1185">Reference proteome</keyword>
<evidence type="ECO:0000256" key="1">
    <source>
        <dbReference type="ARBA" id="ARBA00022898"/>
    </source>
</evidence>
<dbReference type="GO" id="GO:0030170">
    <property type="term" value="F:pyridoxal phosphate binding"/>
    <property type="evidence" value="ECO:0007669"/>
    <property type="project" value="UniProtKB-UniRule"/>
</dbReference>
<evidence type="ECO:0000256" key="2">
    <source>
        <dbReference type="HAMAP-Rule" id="MF_02087"/>
    </source>
</evidence>
<dbReference type="InterPro" id="IPR029066">
    <property type="entry name" value="PLP-binding_barrel"/>
</dbReference>
<dbReference type="EMBL" id="CP002873">
    <property type="protein sequence ID" value="AGA66133.1"/>
    <property type="molecule type" value="Genomic_DNA"/>
</dbReference>
<gene>
    <name evidence="6" type="ORF">BPP43_04235</name>
</gene>
<dbReference type="PIRSF" id="PIRSF004848">
    <property type="entry name" value="YBL036c_PLPDEIII"/>
    <property type="match status" value="1"/>
</dbReference>
<reference evidence="6 7" key="1">
    <citation type="journal article" date="2013" name="Genome Announc.">
        <title>Complete Genome Sequence of the Porcine Strain Brachyspira pilosicoli P43/6/78(T.).</title>
        <authorList>
            <person name="Lin C."/>
            <person name="den Bakker H.C."/>
            <person name="Suzuki H."/>
            <person name="Lefebure T."/>
            <person name="Ponnala L."/>
            <person name="Sun Q."/>
            <person name="Stanhope M.J."/>
            <person name="Wiedmann M."/>
            <person name="Duhamel G.E."/>
        </authorList>
    </citation>
    <scope>NUCLEOTIDE SEQUENCE [LARGE SCALE GENOMIC DNA]</scope>
    <source>
        <strain evidence="6 7">P43/6/78</strain>
    </source>
</reference>
<dbReference type="Pfam" id="PF01168">
    <property type="entry name" value="Ala_racemase_N"/>
    <property type="match status" value="1"/>
</dbReference>
<dbReference type="KEGG" id="bpip:BPP43_04235"/>
<name>A0A3B6VJN5_BRAPL</name>
<accession>A0A3B6VJN5</accession>
<dbReference type="NCBIfam" id="TIGR00044">
    <property type="entry name" value="YggS family pyridoxal phosphate-dependent enzyme"/>
    <property type="match status" value="1"/>
</dbReference>
<feature type="domain" description="Alanine racemase N-terminal" evidence="5">
    <location>
        <begin position="68"/>
        <end position="227"/>
    </location>
</feature>
<comment type="similarity">
    <text evidence="2 4">Belongs to the pyridoxal phosphate-binding protein YggS/PROSC family.</text>
</comment>
<dbReference type="Proteomes" id="UP000010793">
    <property type="component" value="Chromosome"/>
</dbReference>
<feature type="modified residue" description="N6-(pyridoxal phosphate)lysine" evidence="2 3">
    <location>
        <position position="37"/>
    </location>
</feature>
<evidence type="ECO:0000256" key="4">
    <source>
        <dbReference type="RuleBase" id="RU004514"/>
    </source>
</evidence>
<dbReference type="AlphaFoldDB" id="A0A3B6VJN5"/>
<dbReference type="HAMAP" id="MF_02087">
    <property type="entry name" value="PLP_homeostasis"/>
    <property type="match status" value="1"/>
</dbReference>
<evidence type="ECO:0000313" key="6">
    <source>
        <dbReference type="EMBL" id="AGA66133.1"/>
    </source>
</evidence>
<evidence type="ECO:0000313" key="7">
    <source>
        <dbReference type="Proteomes" id="UP000010793"/>
    </source>
</evidence>
<dbReference type="Gene3D" id="3.20.20.10">
    <property type="entry name" value="Alanine racemase"/>
    <property type="match status" value="1"/>
</dbReference>